<keyword evidence="5" id="KW-1185">Reference proteome</keyword>
<dbReference type="Pfam" id="PF13519">
    <property type="entry name" value="VWA_2"/>
    <property type="match status" value="1"/>
</dbReference>
<dbReference type="InterPro" id="IPR051266">
    <property type="entry name" value="CLCR"/>
</dbReference>
<keyword evidence="1" id="KW-1133">Transmembrane helix</keyword>
<dbReference type="Proteomes" id="UP001152320">
    <property type="component" value="Chromosome 2"/>
</dbReference>
<evidence type="ECO:0000313" key="4">
    <source>
        <dbReference type="EMBL" id="KAJ8047305.1"/>
    </source>
</evidence>
<keyword evidence="1" id="KW-0472">Membrane</keyword>
<dbReference type="InterPro" id="IPR002035">
    <property type="entry name" value="VWF_A"/>
</dbReference>
<feature type="signal peptide" evidence="2">
    <location>
        <begin position="1"/>
        <end position="18"/>
    </location>
</feature>
<dbReference type="CDD" id="cd00198">
    <property type="entry name" value="vWFA"/>
    <property type="match status" value="1"/>
</dbReference>
<dbReference type="OrthoDB" id="687730at2759"/>
<evidence type="ECO:0000313" key="5">
    <source>
        <dbReference type="Proteomes" id="UP001152320"/>
    </source>
</evidence>
<dbReference type="EMBL" id="JAIZAY010000002">
    <property type="protein sequence ID" value="KAJ8047305.1"/>
    <property type="molecule type" value="Genomic_DNA"/>
</dbReference>
<feature type="transmembrane region" description="Helical" evidence="1">
    <location>
        <begin position="978"/>
        <end position="1002"/>
    </location>
</feature>
<dbReference type="SMART" id="SM00327">
    <property type="entry name" value="VWA"/>
    <property type="match status" value="1"/>
</dbReference>
<dbReference type="PANTHER" id="PTHR10579:SF177">
    <property type="entry name" value="CALCIUM-ACTIVATED CHLORIDE CHANNEL REGULATOR 4-LIKE PROTEIN"/>
    <property type="match status" value="1"/>
</dbReference>
<dbReference type="Gene3D" id="3.40.50.410">
    <property type="entry name" value="von Willebrand factor, type A domain"/>
    <property type="match status" value="1"/>
</dbReference>
<dbReference type="InterPro" id="IPR013642">
    <property type="entry name" value="CLCA_N"/>
</dbReference>
<sequence length="1038" mass="114291">MFWHLLLWSTLLLPPCLWFEMSYGLTRPTSVKLENNGYTGIVIAIHHSEAENQTLIEALTRMVTEASTYLYEATKHRAYFKEVMILIPDTWQDKPEYQSPLNATFEGADIIVAPRNPRFAPSAQLTPIPHTKHYDGCGKQAVHIHMTKRYLLDPGIEMYSGSYGRVLVHEWGHYRWGLFNEYADDIADPDNVQHIYHSTVDGKYKPTRCPANLWDVQWLKGRTLCIGDENIGFEEGCVGQPRNNQSNIRASIMSGDLHIDQIVTFCDDGSAVPKSELHNSEAPNKHNRLCDQRSNWAIMREHFDFQNGANPPRIISDITPKIVLARRKPIRVVTVLDSSGSMSDYNRIDKLARAARSFLTSIAVDGSYVGIVDFDSIGVKLSGLTLINSDRTRESLANLVPTEAGGGTCIGCGLETALEILSENDTSPAGGIVLLITDGLDGNVEKTEEMKERYIQENVIINVVAFSQTVNENLEALSINTGGKTFLQTDNPGSTGLDDAFFATMQSGVKEYNRRIQLHSSSAVYKLDESKSHGVFIDPMVGRGTSFTFDYLVDTIFGPAVAVTITRPSGVVIDSSYDGYGVDLTYKRVSVRFAHAEPGLWSYDVSNIHYEEHEVFSSISTYPLHEDVDPITATAELSGSITDVSKNETLTAFAEVKQGFYPVVNASVIATIERPPDTYGNDHDPAIIKLYDNGAGADVTRDDGIYSSYFTKITGTGFYGIKIDINNNDNRAVILKPNGNAPFSGTSLYVDPDDILQGKVPKLGNVTLPLPGEPLPPPEIELAPKFTRGISGGSSRVPALPANFQPGKDIYPPCKIIDLRVKAVSYENRTVTLQFTAPGNDLDTGNASFYIMRKSHSPETLSRNYNSVSPINQTDILKGDLRSPGRFGELEEFIVSVAVPDNASVVTYTFGLHAVDEAGNEGDKSNLVQASLRAFIPQPLMTTQGSSQRTSEIMTTFSEDTLASTTVMQKPGQISIELVIILSTIVGVSLFIIAVALSLLLIKLKCGSRTQRATPKNINDHPQMDFFNAGFQDHIYSE</sequence>
<dbReference type="AlphaFoldDB" id="A0A9Q1CLV7"/>
<evidence type="ECO:0000259" key="3">
    <source>
        <dbReference type="PROSITE" id="PS50234"/>
    </source>
</evidence>
<dbReference type="PROSITE" id="PS50234">
    <property type="entry name" value="VWFA"/>
    <property type="match status" value="1"/>
</dbReference>
<comment type="caution">
    <text evidence="4">The sequence shown here is derived from an EMBL/GenBank/DDBJ whole genome shotgun (WGS) entry which is preliminary data.</text>
</comment>
<gene>
    <name evidence="4" type="ORF">HOLleu_06278</name>
</gene>
<evidence type="ECO:0000256" key="1">
    <source>
        <dbReference type="SAM" id="Phobius"/>
    </source>
</evidence>
<organism evidence="4 5">
    <name type="scientific">Holothuria leucospilota</name>
    <name type="common">Black long sea cucumber</name>
    <name type="synonym">Mertensiothuria leucospilota</name>
    <dbReference type="NCBI Taxonomy" id="206669"/>
    <lineage>
        <taxon>Eukaryota</taxon>
        <taxon>Metazoa</taxon>
        <taxon>Echinodermata</taxon>
        <taxon>Eleutherozoa</taxon>
        <taxon>Echinozoa</taxon>
        <taxon>Holothuroidea</taxon>
        <taxon>Aspidochirotacea</taxon>
        <taxon>Aspidochirotida</taxon>
        <taxon>Holothuriidae</taxon>
        <taxon>Holothuria</taxon>
    </lineage>
</organism>
<dbReference type="Pfam" id="PF08434">
    <property type="entry name" value="CLCA"/>
    <property type="match status" value="1"/>
</dbReference>
<feature type="chain" id="PRO_5040239923" evidence="2">
    <location>
        <begin position="19"/>
        <end position="1038"/>
    </location>
</feature>
<accession>A0A9Q1CLV7</accession>
<name>A0A9Q1CLV7_HOLLE</name>
<reference evidence="4" key="1">
    <citation type="submission" date="2021-10" db="EMBL/GenBank/DDBJ databases">
        <title>Tropical sea cucumber genome reveals ecological adaptation and Cuvierian tubules defense mechanism.</title>
        <authorList>
            <person name="Chen T."/>
        </authorList>
    </citation>
    <scope>NUCLEOTIDE SEQUENCE</scope>
    <source>
        <strain evidence="4">Nanhai2018</strain>
        <tissue evidence="4">Muscle</tissue>
    </source>
</reference>
<protein>
    <submittedName>
        <fullName evidence="4">Calcium-activated chloride channel regulator 1</fullName>
    </submittedName>
</protein>
<evidence type="ECO:0000256" key="2">
    <source>
        <dbReference type="SAM" id="SignalP"/>
    </source>
</evidence>
<feature type="domain" description="VWFA" evidence="3">
    <location>
        <begin position="331"/>
        <end position="505"/>
    </location>
</feature>
<dbReference type="InterPro" id="IPR036465">
    <property type="entry name" value="vWFA_dom_sf"/>
</dbReference>
<keyword evidence="1" id="KW-0812">Transmembrane</keyword>
<proteinExistence type="predicted"/>
<dbReference type="PANTHER" id="PTHR10579">
    <property type="entry name" value="CALCIUM-ACTIVATED CHLORIDE CHANNEL REGULATOR"/>
    <property type="match status" value="1"/>
</dbReference>
<dbReference type="SUPFAM" id="SSF53300">
    <property type="entry name" value="vWA-like"/>
    <property type="match status" value="1"/>
</dbReference>
<keyword evidence="2" id="KW-0732">Signal</keyword>